<reference evidence="1 2" key="1">
    <citation type="submission" date="2014-04" db="EMBL/GenBank/DDBJ databases">
        <title>A comprehensive comparison of genomes of Erythrobacter spp. strains.</title>
        <authorList>
            <person name="Zheng Q."/>
        </authorList>
    </citation>
    <scope>NUCLEOTIDE SEQUENCE [LARGE SCALE GENOMIC DNA]</scope>
    <source>
        <strain evidence="1 2">DSM 6997</strain>
    </source>
</reference>
<dbReference type="Gene3D" id="1.20.120.450">
    <property type="entry name" value="dinb family like domain"/>
    <property type="match status" value="1"/>
</dbReference>
<name>A0A074M7U5_ERYLO</name>
<evidence type="ECO:0008006" key="3">
    <source>
        <dbReference type="Google" id="ProtNLM"/>
    </source>
</evidence>
<dbReference type="RefSeq" id="WP_034960621.1">
    <property type="nucleotide sequence ID" value="NZ_JMIW01000005.1"/>
</dbReference>
<evidence type="ECO:0000313" key="1">
    <source>
        <dbReference type="EMBL" id="KEO89484.1"/>
    </source>
</evidence>
<dbReference type="eggNOG" id="COG3812">
    <property type="taxonomic scope" value="Bacteria"/>
</dbReference>
<keyword evidence="2" id="KW-1185">Reference proteome</keyword>
<organism evidence="1 2">
    <name type="scientific">Erythrobacter longus</name>
    <dbReference type="NCBI Taxonomy" id="1044"/>
    <lineage>
        <taxon>Bacteria</taxon>
        <taxon>Pseudomonadati</taxon>
        <taxon>Pseudomonadota</taxon>
        <taxon>Alphaproteobacteria</taxon>
        <taxon>Sphingomonadales</taxon>
        <taxon>Erythrobacteraceae</taxon>
        <taxon>Erythrobacter/Porphyrobacter group</taxon>
        <taxon>Erythrobacter</taxon>
    </lineage>
</organism>
<dbReference type="InterPro" id="IPR034660">
    <property type="entry name" value="DinB/YfiT-like"/>
</dbReference>
<gene>
    <name evidence="1" type="ORF">EH31_12625</name>
</gene>
<protein>
    <recommendedName>
        <fullName evidence="3">DUF1993 domain-containing protein</fullName>
    </recommendedName>
</protein>
<dbReference type="EMBL" id="JMIW01000005">
    <property type="protein sequence ID" value="KEO89484.1"/>
    <property type="molecule type" value="Genomic_DNA"/>
</dbReference>
<accession>A0A074M7U5</accession>
<dbReference type="PANTHER" id="PTHR36922:SF1">
    <property type="entry name" value="DUF1993 DOMAIN-CONTAINING PROTEIN"/>
    <property type="match status" value="1"/>
</dbReference>
<dbReference type="Pfam" id="PF09351">
    <property type="entry name" value="DUF1993"/>
    <property type="match status" value="1"/>
</dbReference>
<dbReference type="PANTHER" id="PTHR36922">
    <property type="entry name" value="BLL2446 PROTEIN"/>
    <property type="match status" value="1"/>
</dbReference>
<evidence type="ECO:0000313" key="2">
    <source>
        <dbReference type="Proteomes" id="UP000027647"/>
    </source>
</evidence>
<sequence length="172" mass="19347">MNLYDQSIATYRARLNILTGILTKAESHPKGDALLDARLAEDMHPLATQVRFVANLPGEALPRLTDRSFVSREEENNPTTLAEAKAMVTATAELLDSIALNELKAADEKIEITLPNGMQFALTREQYVRDWSLPNFYFHLMTAYSLLRSEGLEIGKIDFMPHMMAYMTKGPN</sequence>
<dbReference type="SUPFAM" id="SSF109854">
    <property type="entry name" value="DinB/YfiT-like putative metalloenzymes"/>
    <property type="match status" value="1"/>
</dbReference>
<dbReference type="InterPro" id="IPR018531">
    <property type="entry name" value="DUF1993"/>
</dbReference>
<dbReference type="STRING" id="1044.EH31_12625"/>
<proteinExistence type="predicted"/>
<comment type="caution">
    <text evidence="1">The sequence shown here is derived from an EMBL/GenBank/DDBJ whole genome shotgun (WGS) entry which is preliminary data.</text>
</comment>
<dbReference type="AlphaFoldDB" id="A0A074M7U5"/>
<dbReference type="Proteomes" id="UP000027647">
    <property type="component" value="Unassembled WGS sequence"/>
</dbReference>
<dbReference type="OrthoDB" id="338237at2"/>